<dbReference type="Pfam" id="PF14295">
    <property type="entry name" value="PAN_4"/>
    <property type="match status" value="4"/>
</dbReference>
<dbReference type="Pfam" id="PF13460">
    <property type="entry name" value="NAD_binding_10"/>
    <property type="match status" value="1"/>
</dbReference>
<keyword evidence="2" id="KW-1015">Disulfide bond</keyword>
<evidence type="ECO:0000256" key="2">
    <source>
        <dbReference type="ARBA" id="ARBA00023157"/>
    </source>
</evidence>
<name>A0A421FA97_9STRA</name>
<evidence type="ECO:0000256" key="1">
    <source>
        <dbReference type="ARBA" id="ARBA00022737"/>
    </source>
</evidence>
<evidence type="ECO:0000259" key="3">
    <source>
        <dbReference type="PROSITE" id="PS50948"/>
    </source>
</evidence>
<evidence type="ECO:0000313" key="6">
    <source>
        <dbReference type="Proteomes" id="UP000285624"/>
    </source>
</evidence>
<dbReference type="PANTHER" id="PTHR43162:SF1">
    <property type="entry name" value="PRESTALK A DIFFERENTIATION PROTEIN A"/>
    <property type="match status" value="1"/>
</dbReference>
<dbReference type="CDD" id="cd01100">
    <property type="entry name" value="APPLE_Factor_XI_like"/>
    <property type="match status" value="3"/>
</dbReference>
<keyword evidence="6" id="KW-1185">Reference proteome</keyword>
<dbReference type="GO" id="GO:0006508">
    <property type="term" value="P:proteolysis"/>
    <property type="evidence" value="ECO:0007669"/>
    <property type="project" value="InterPro"/>
</dbReference>
<dbReference type="AlphaFoldDB" id="A0A421FA97"/>
<keyword evidence="1" id="KW-0677">Repeat</keyword>
<dbReference type="Proteomes" id="UP000285624">
    <property type="component" value="Unassembled WGS sequence"/>
</dbReference>
<proteinExistence type="predicted"/>
<dbReference type="PROSITE" id="PS50948">
    <property type="entry name" value="PAN"/>
    <property type="match status" value="1"/>
</dbReference>
<dbReference type="InterPro" id="IPR051604">
    <property type="entry name" value="Ergot_Alk_Oxidoreductase"/>
</dbReference>
<dbReference type="Gene3D" id="3.90.25.10">
    <property type="entry name" value="UDP-galactose 4-epimerase, domain 1"/>
    <property type="match status" value="1"/>
</dbReference>
<feature type="domain" description="Apple" evidence="3">
    <location>
        <begin position="33"/>
        <end position="107"/>
    </location>
</feature>
<organism evidence="4 7">
    <name type="scientific">Phytophthora kernoviae</name>
    <dbReference type="NCBI Taxonomy" id="325452"/>
    <lineage>
        <taxon>Eukaryota</taxon>
        <taxon>Sar</taxon>
        <taxon>Stramenopiles</taxon>
        <taxon>Oomycota</taxon>
        <taxon>Peronosporomycetes</taxon>
        <taxon>Peronosporales</taxon>
        <taxon>Peronosporaceae</taxon>
        <taxon>Phytophthora</taxon>
    </lineage>
</organism>
<accession>A0A421FA97</accession>
<sequence>MLSALCSYQVDAARLRALAQVPFLPAHRRLASCPLTAGVDYLGNDIKHVSGVQAGDCCTLCSQTSTCGAFTWTSFESGTCWLKTAKGNTAPNPAARSAVLVADTPECALKDGTDYQGNDIANVKSTNAGTCCSICATWPGCNAFTWSNFNSGTCWLKSAKGPEGTKLGVTSAEVTNTVGQCTLQNNKDFIDNDIGNAPGSSPGTCCGICHNWSGCRSFSWSNHNGGTCWLKSAMGATVSKAGVVSSKVLDNPPSSCTLEANMDYMDNDIANVLAAQPSDCCDKCREWRSISISVPVKTRISQLNYMYTPHACRQRKHHLDRIVNSLVFLLHTKMVKYVLTGADGNLGGVAADFASENKKPEDELVLTSSTLDKIPAERVAAWKKNGAIVTSADYTDLDSLKKVFEGAEAVAFISTWLIGDGRRNQAKNVIKAAKETGVKRICYTSFVGAGSDKPNEEVPFLPRDHHFVEHEIYASGLDYNIQRNWLYQDNIAQFFSQSWKFTEDRWLVNSHGVPGAYVAREDCGRVLGALLLGKQEKNTVVNVTGPEPVLDKDVFEWMNSLSGYKAEFVDMPDEELRAYWLGRGLPTDVYGDFSKLPMKLCIGDLLCCGETLANGSMNIVTDTVERLTGRKPIGFKENLLKYKEIFPTND</sequence>
<dbReference type="InterPro" id="IPR036291">
    <property type="entry name" value="NAD(P)-bd_dom_sf"/>
</dbReference>
<dbReference type="Gene3D" id="3.50.4.10">
    <property type="entry name" value="Hepatocyte Growth Factor"/>
    <property type="match status" value="3"/>
</dbReference>
<dbReference type="Proteomes" id="UP000285883">
    <property type="component" value="Unassembled WGS sequence"/>
</dbReference>
<dbReference type="STRING" id="325452.A0A421FA97"/>
<dbReference type="SMART" id="SM00223">
    <property type="entry name" value="APPLE"/>
    <property type="match status" value="3"/>
</dbReference>
<dbReference type="Gene3D" id="3.40.50.720">
    <property type="entry name" value="NAD(P)-binding Rossmann-like Domain"/>
    <property type="match status" value="1"/>
</dbReference>
<dbReference type="InterPro" id="IPR016040">
    <property type="entry name" value="NAD(P)-bd_dom"/>
</dbReference>
<evidence type="ECO:0000313" key="5">
    <source>
        <dbReference type="EMBL" id="RLN75368.1"/>
    </source>
</evidence>
<gene>
    <name evidence="4" type="ORF">BBI17_008335</name>
    <name evidence="5" type="ORF">BBO99_00008389</name>
</gene>
<dbReference type="InterPro" id="IPR003609">
    <property type="entry name" value="Pan_app"/>
</dbReference>
<evidence type="ECO:0000313" key="4">
    <source>
        <dbReference type="EMBL" id="RLN32296.1"/>
    </source>
</evidence>
<protein>
    <recommendedName>
        <fullName evidence="3">Apple domain-containing protein</fullName>
    </recommendedName>
</protein>
<dbReference type="GO" id="GO:0005576">
    <property type="term" value="C:extracellular region"/>
    <property type="evidence" value="ECO:0007669"/>
    <property type="project" value="InterPro"/>
</dbReference>
<dbReference type="PANTHER" id="PTHR43162">
    <property type="match status" value="1"/>
</dbReference>
<comment type="caution">
    <text evidence="4">The sequence shown here is derived from an EMBL/GenBank/DDBJ whole genome shotgun (WGS) entry which is preliminary data.</text>
</comment>
<dbReference type="EMBL" id="MBDN02000432">
    <property type="protein sequence ID" value="RLN75368.1"/>
    <property type="molecule type" value="Genomic_DNA"/>
</dbReference>
<reference evidence="6 7" key="1">
    <citation type="submission" date="2018-07" db="EMBL/GenBank/DDBJ databases">
        <title>Genome sequencing of oomycete isolates from Chile give support for New Zealand origin for Phytophthora kernoviae and make available the first Nothophytophthora sp. genome.</title>
        <authorList>
            <person name="Studholme D.J."/>
            <person name="Sanfuentes E."/>
            <person name="Panda P."/>
            <person name="Hill R."/>
            <person name="Sambles C."/>
            <person name="Grant M."/>
            <person name="Williams N.M."/>
            <person name="Mcdougal R.L."/>
        </authorList>
    </citation>
    <scope>NUCLEOTIDE SEQUENCE [LARGE SCALE GENOMIC DNA]</scope>
    <source>
        <strain evidence="4">Chile2</strain>
        <strain evidence="5">Chile4</strain>
    </source>
</reference>
<dbReference type="EMBL" id="MAYM02000853">
    <property type="protein sequence ID" value="RLN32296.1"/>
    <property type="molecule type" value="Genomic_DNA"/>
</dbReference>
<evidence type="ECO:0000313" key="7">
    <source>
        <dbReference type="Proteomes" id="UP000285883"/>
    </source>
</evidence>
<dbReference type="SUPFAM" id="SSF51735">
    <property type="entry name" value="NAD(P)-binding Rossmann-fold domains"/>
    <property type="match status" value="1"/>
</dbReference>
<dbReference type="InterPro" id="IPR000177">
    <property type="entry name" value="Apple"/>
</dbReference>
<dbReference type="SUPFAM" id="SSF57414">
    <property type="entry name" value="Hairpin loop containing domain-like"/>
    <property type="match status" value="1"/>
</dbReference>